<feature type="region of interest" description="Disordered" evidence="1">
    <location>
        <begin position="332"/>
        <end position="386"/>
    </location>
</feature>
<sequence length="414" mass="43824">MGLGGSGRSGAQEMRARGHCRRRGRIPEQGRGEGPNRRVVTGGAGEQARGGKRGRAEGEGSRVGGTGGQRGRGEVQMPIAAGQQARRWMQESGTSTYRSRSPCNHKAQTPSVSTVSGPIHRPDLVSGPTPTQALLPPHTTPHCAAHHSVILSRSPPPLFPTPRAASRMHPLAPPQCPCLTPSPLCTLSALSTAPPAGHIQGHGRVGRRRSSGACLVHGTPAGHSRGHGCRQCSPFNARQLRGGSQCCFRDFPAGTVPAPFELLHPSSVIMANYAEEDEYYQDLPEDQLSDVGFARGTLKGPASSADILVQMAESVIKDHEYGSFPGMKVPETGLDSSILTEGVPSSDSHSSGSDQEQDEPKPSGKRKQCPRPSLLGKVADTPDLDPNMATFIKRSLKIRRKAWTGPGKAAKVSC</sequence>
<protein>
    <submittedName>
        <fullName evidence="2">Uncharacterized protein</fullName>
    </submittedName>
</protein>
<proteinExistence type="predicted"/>
<comment type="caution">
    <text evidence="2">The sequence shown here is derived from an EMBL/GenBank/DDBJ whole genome shotgun (WGS) entry which is preliminary data.</text>
</comment>
<gene>
    <name evidence="2" type="ORF">NDU88_002875</name>
</gene>
<feature type="compositionally biased region" description="Low complexity" evidence="1">
    <location>
        <begin position="345"/>
        <end position="354"/>
    </location>
</feature>
<organism evidence="2 3">
    <name type="scientific">Pleurodeles waltl</name>
    <name type="common">Iberian ribbed newt</name>
    <dbReference type="NCBI Taxonomy" id="8319"/>
    <lineage>
        <taxon>Eukaryota</taxon>
        <taxon>Metazoa</taxon>
        <taxon>Chordata</taxon>
        <taxon>Craniata</taxon>
        <taxon>Vertebrata</taxon>
        <taxon>Euteleostomi</taxon>
        <taxon>Amphibia</taxon>
        <taxon>Batrachia</taxon>
        <taxon>Caudata</taxon>
        <taxon>Salamandroidea</taxon>
        <taxon>Salamandridae</taxon>
        <taxon>Pleurodelinae</taxon>
        <taxon>Pleurodeles</taxon>
    </lineage>
</organism>
<name>A0AAV7LDQ1_PLEWA</name>
<accession>A0AAV7LDQ1</accession>
<feature type="compositionally biased region" description="Gly residues" evidence="1">
    <location>
        <begin position="61"/>
        <end position="70"/>
    </location>
</feature>
<keyword evidence="3" id="KW-1185">Reference proteome</keyword>
<feature type="compositionally biased region" description="Polar residues" evidence="1">
    <location>
        <begin position="91"/>
        <end position="116"/>
    </location>
</feature>
<evidence type="ECO:0000256" key="1">
    <source>
        <dbReference type="SAM" id="MobiDB-lite"/>
    </source>
</evidence>
<dbReference type="EMBL" id="JANPWB010000015">
    <property type="protein sequence ID" value="KAJ1089730.1"/>
    <property type="molecule type" value="Genomic_DNA"/>
</dbReference>
<feature type="region of interest" description="Disordered" evidence="1">
    <location>
        <begin position="1"/>
        <end position="118"/>
    </location>
</feature>
<evidence type="ECO:0000313" key="3">
    <source>
        <dbReference type="Proteomes" id="UP001066276"/>
    </source>
</evidence>
<reference evidence="2" key="1">
    <citation type="journal article" date="2022" name="bioRxiv">
        <title>Sequencing and chromosome-scale assembly of the giantPleurodeles waltlgenome.</title>
        <authorList>
            <person name="Brown T."/>
            <person name="Elewa A."/>
            <person name="Iarovenko S."/>
            <person name="Subramanian E."/>
            <person name="Araus A.J."/>
            <person name="Petzold A."/>
            <person name="Susuki M."/>
            <person name="Suzuki K.-i.T."/>
            <person name="Hayashi T."/>
            <person name="Toyoda A."/>
            <person name="Oliveira C."/>
            <person name="Osipova E."/>
            <person name="Leigh N.D."/>
            <person name="Simon A."/>
            <person name="Yun M.H."/>
        </authorList>
    </citation>
    <scope>NUCLEOTIDE SEQUENCE</scope>
    <source>
        <strain evidence="2">20211129_DDA</strain>
        <tissue evidence="2">Liver</tissue>
    </source>
</reference>
<feature type="compositionally biased region" description="Basic and acidic residues" evidence="1">
    <location>
        <begin position="25"/>
        <end position="36"/>
    </location>
</feature>
<dbReference type="AlphaFoldDB" id="A0AAV7LDQ1"/>
<evidence type="ECO:0000313" key="2">
    <source>
        <dbReference type="EMBL" id="KAJ1089730.1"/>
    </source>
</evidence>
<dbReference type="Proteomes" id="UP001066276">
    <property type="component" value="Chromosome 11"/>
</dbReference>